<dbReference type="PANTHER" id="PTHR33169:SF14">
    <property type="entry name" value="TRANSCRIPTIONAL REGULATOR RV3488"/>
    <property type="match status" value="1"/>
</dbReference>
<dbReference type="InterPro" id="IPR052509">
    <property type="entry name" value="Metal_resp_DNA-bind_regulator"/>
</dbReference>
<dbReference type="Pfam" id="PF03551">
    <property type="entry name" value="PadR"/>
    <property type="match status" value="1"/>
</dbReference>
<keyword evidence="3" id="KW-1185">Reference proteome</keyword>
<protein>
    <submittedName>
        <fullName evidence="2">DNA-binding PadR family transcriptional regulator</fullName>
    </submittedName>
</protein>
<keyword evidence="2" id="KW-0238">DNA-binding</keyword>
<dbReference type="Proteomes" id="UP001229346">
    <property type="component" value="Unassembled WGS sequence"/>
</dbReference>
<dbReference type="Gene3D" id="1.10.10.10">
    <property type="entry name" value="Winged helix-like DNA-binding domain superfamily/Winged helix DNA-binding domain"/>
    <property type="match status" value="1"/>
</dbReference>
<dbReference type="EMBL" id="JAUSSU010000007">
    <property type="protein sequence ID" value="MDQ0114197.1"/>
    <property type="molecule type" value="Genomic_DNA"/>
</dbReference>
<feature type="domain" description="Transcription regulator PadR N-terminal" evidence="1">
    <location>
        <begin position="6"/>
        <end position="79"/>
    </location>
</feature>
<dbReference type="InterPro" id="IPR036388">
    <property type="entry name" value="WH-like_DNA-bd_sf"/>
</dbReference>
<dbReference type="GO" id="GO:0003677">
    <property type="term" value="F:DNA binding"/>
    <property type="evidence" value="ECO:0007669"/>
    <property type="project" value="UniProtKB-KW"/>
</dbReference>
<name>A0ABT9U3H4_PAEHA</name>
<gene>
    <name evidence="2" type="ORF">J2T15_003652</name>
</gene>
<organism evidence="2 3">
    <name type="scientific">Paenibacillus harenae</name>
    <dbReference type="NCBI Taxonomy" id="306543"/>
    <lineage>
        <taxon>Bacteria</taxon>
        <taxon>Bacillati</taxon>
        <taxon>Bacillota</taxon>
        <taxon>Bacilli</taxon>
        <taxon>Bacillales</taxon>
        <taxon>Paenibacillaceae</taxon>
        <taxon>Paenibacillus</taxon>
    </lineage>
</organism>
<evidence type="ECO:0000313" key="2">
    <source>
        <dbReference type="EMBL" id="MDQ0114197.1"/>
    </source>
</evidence>
<proteinExistence type="predicted"/>
<evidence type="ECO:0000259" key="1">
    <source>
        <dbReference type="Pfam" id="PF03551"/>
    </source>
</evidence>
<dbReference type="SUPFAM" id="SSF46785">
    <property type="entry name" value="Winged helix' DNA-binding domain"/>
    <property type="match status" value="1"/>
</dbReference>
<sequence length="178" mass="20893">MYELFVLGELSINAKHGYDIQYMLKNTVGPIQQISNGTLYPLISKLVENGYINQRDEPQEGGRQRKMYELTEAGRQRFDELMAAPLEYSTDIELQLHFKMTFFGYVSKEIRLATMEQYLEYLQFNLKYILELESQVASKPEIPETKRAEVLRMFGHRRSAAESEVQWTLNEIKHINET</sequence>
<evidence type="ECO:0000313" key="3">
    <source>
        <dbReference type="Proteomes" id="UP001229346"/>
    </source>
</evidence>
<reference evidence="2 3" key="1">
    <citation type="submission" date="2023-07" db="EMBL/GenBank/DDBJ databases">
        <title>Sorghum-associated microbial communities from plants grown in Nebraska, USA.</title>
        <authorList>
            <person name="Schachtman D."/>
        </authorList>
    </citation>
    <scope>NUCLEOTIDE SEQUENCE [LARGE SCALE GENOMIC DNA]</scope>
    <source>
        <strain evidence="2 3">CC482</strain>
    </source>
</reference>
<dbReference type="InterPro" id="IPR036390">
    <property type="entry name" value="WH_DNA-bd_sf"/>
</dbReference>
<accession>A0ABT9U3H4</accession>
<dbReference type="PANTHER" id="PTHR33169">
    <property type="entry name" value="PADR-FAMILY TRANSCRIPTIONAL REGULATOR"/>
    <property type="match status" value="1"/>
</dbReference>
<dbReference type="RefSeq" id="WP_307205520.1">
    <property type="nucleotide sequence ID" value="NZ_JAUSSU010000007.1"/>
</dbReference>
<comment type="caution">
    <text evidence="2">The sequence shown here is derived from an EMBL/GenBank/DDBJ whole genome shotgun (WGS) entry which is preliminary data.</text>
</comment>
<dbReference type="InterPro" id="IPR005149">
    <property type="entry name" value="Tscrpt_reg_PadR_N"/>
</dbReference>